<evidence type="ECO:0000313" key="5">
    <source>
        <dbReference type="Proteomes" id="UP000559027"/>
    </source>
</evidence>
<dbReference type="GO" id="GO:0003924">
    <property type="term" value="F:GTPase activity"/>
    <property type="evidence" value="ECO:0007669"/>
    <property type="project" value="InterPro"/>
</dbReference>
<dbReference type="AlphaFoldDB" id="A0A8H5D2K0"/>
<evidence type="ECO:0000256" key="1">
    <source>
        <dbReference type="ARBA" id="ARBA00022741"/>
    </source>
</evidence>
<dbReference type="InterPro" id="IPR043358">
    <property type="entry name" value="GNL1-like"/>
</dbReference>
<keyword evidence="2" id="KW-0342">GTP-binding</keyword>
<comment type="caution">
    <text evidence="4">The sequence shown here is derived from an EMBL/GenBank/DDBJ whole genome shotgun (WGS) entry which is preliminary data.</text>
</comment>
<gene>
    <name evidence="4" type="ORF">D9756_005948</name>
</gene>
<evidence type="ECO:0000256" key="2">
    <source>
        <dbReference type="ARBA" id="ARBA00023134"/>
    </source>
</evidence>
<keyword evidence="5" id="KW-1185">Reference proteome</keyword>
<reference evidence="4 5" key="1">
    <citation type="journal article" date="2020" name="ISME J.">
        <title>Uncovering the hidden diversity of litter-decomposition mechanisms in mushroom-forming fungi.</title>
        <authorList>
            <person name="Floudas D."/>
            <person name="Bentzer J."/>
            <person name="Ahren D."/>
            <person name="Johansson T."/>
            <person name="Persson P."/>
            <person name="Tunlid A."/>
        </authorList>
    </citation>
    <scope>NUCLEOTIDE SEQUENCE [LARGE SCALE GENOMIC DNA]</scope>
    <source>
        <strain evidence="4 5">CBS 146.42</strain>
    </source>
</reference>
<dbReference type="PANTHER" id="PTHR45709">
    <property type="entry name" value="LARGE SUBUNIT GTPASE 1 HOMOLOG-RELATED"/>
    <property type="match status" value="1"/>
</dbReference>
<name>A0A8H5D2K0_9AGAR</name>
<feature type="region of interest" description="Disordered" evidence="3">
    <location>
        <begin position="1"/>
        <end position="48"/>
    </location>
</feature>
<dbReference type="EMBL" id="JAACJO010000011">
    <property type="protein sequence ID" value="KAF5352401.1"/>
    <property type="molecule type" value="Genomic_DNA"/>
</dbReference>
<feature type="region of interest" description="Disordered" evidence="3">
    <location>
        <begin position="153"/>
        <end position="177"/>
    </location>
</feature>
<accession>A0A8H5D2K0</accession>
<dbReference type="Proteomes" id="UP000559027">
    <property type="component" value="Unassembled WGS sequence"/>
</dbReference>
<proteinExistence type="predicted"/>
<dbReference type="OrthoDB" id="61815at2759"/>
<protein>
    <submittedName>
        <fullName evidence="4">Uncharacterized protein</fullName>
    </submittedName>
</protein>
<feature type="compositionally biased region" description="Basic residues" evidence="3">
    <location>
        <begin position="10"/>
        <end position="22"/>
    </location>
</feature>
<evidence type="ECO:0000256" key="3">
    <source>
        <dbReference type="SAM" id="MobiDB-lite"/>
    </source>
</evidence>
<keyword evidence="1" id="KW-0547">Nucleotide-binding</keyword>
<organism evidence="4 5">
    <name type="scientific">Leucocoprinus leucothites</name>
    <dbReference type="NCBI Taxonomy" id="201217"/>
    <lineage>
        <taxon>Eukaryota</taxon>
        <taxon>Fungi</taxon>
        <taxon>Dikarya</taxon>
        <taxon>Basidiomycota</taxon>
        <taxon>Agaricomycotina</taxon>
        <taxon>Agaricomycetes</taxon>
        <taxon>Agaricomycetidae</taxon>
        <taxon>Agaricales</taxon>
        <taxon>Agaricineae</taxon>
        <taxon>Agaricaceae</taxon>
        <taxon>Leucocoprinus</taxon>
    </lineage>
</organism>
<dbReference type="GO" id="GO:0005525">
    <property type="term" value="F:GTP binding"/>
    <property type="evidence" value="ECO:0007669"/>
    <property type="project" value="UniProtKB-KW"/>
</dbReference>
<evidence type="ECO:0000313" key="4">
    <source>
        <dbReference type="EMBL" id="KAF5352401.1"/>
    </source>
</evidence>
<sequence>MPRRIPNSGKQKKERQQIKRAIKRGDLPPPEPTKKPSRKRPRPTGKAIVQGGSDAAIVSARKLQSAFIKLPPKFLEETKAIASTVPLSRPISYEVASFHDFAANNQTANQGTLSCPKRPKWRFDMSKKEVEHNEEGVFEKWLAQTDAMIEQWQKSREPVPSSSEEMEERYDPPLVAPPSPTYFERNIEVWRQF</sequence>
<dbReference type="PANTHER" id="PTHR45709:SF3">
    <property type="entry name" value="GUANINE NUCLEOTIDE-BINDING PROTEIN-LIKE 1"/>
    <property type="match status" value="1"/>
</dbReference>